<dbReference type="InterPro" id="IPR012296">
    <property type="entry name" value="Nuclease_put_TT1808"/>
</dbReference>
<proteinExistence type="predicted"/>
<dbReference type="SUPFAM" id="SSF52980">
    <property type="entry name" value="Restriction endonuclease-like"/>
    <property type="match status" value="1"/>
</dbReference>
<dbReference type="RefSeq" id="WP_101538304.1">
    <property type="nucleotide sequence ID" value="NZ_MXAV01000040.1"/>
</dbReference>
<protein>
    <recommendedName>
        <fullName evidence="1">Putative restriction endonuclease domain-containing protein</fullName>
    </recommendedName>
</protein>
<dbReference type="OrthoDB" id="461333at2"/>
<dbReference type="PANTHER" id="PTHR34107">
    <property type="entry name" value="SLL0198 PROTEIN-RELATED"/>
    <property type="match status" value="1"/>
</dbReference>
<dbReference type="PANTHER" id="PTHR34107:SF4">
    <property type="entry name" value="SLL1222 PROTEIN"/>
    <property type="match status" value="1"/>
</dbReference>
<dbReference type="EMBL" id="MXAV01000040">
    <property type="protein sequence ID" value="PKY10183.1"/>
    <property type="molecule type" value="Genomic_DNA"/>
</dbReference>
<dbReference type="InterPro" id="IPR011335">
    <property type="entry name" value="Restrct_endonuc-II-like"/>
</dbReference>
<dbReference type="InterPro" id="IPR008538">
    <property type="entry name" value="Uma2"/>
</dbReference>
<dbReference type="AlphaFoldDB" id="A0A2I1DJX4"/>
<evidence type="ECO:0000313" key="3">
    <source>
        <dbReference type="Proteomes" id="UP000234329"/>
    </source>
</evidence>
<sequence length="188" mass="20776">MYSRLKTERLARYEDLFNLPENMVGEIIDGQLHTHPRPAPGHVRASSALGNKVGSPFDQGAGGPGGWWILDEPELHLGADIFVPDLAGWRRERMPALPKTAWFEMAPDWVCEVLSPATACPDRALKLPRYAAAGVAHCWLIDPDIRTLEAYINQDGHWLLLGTWAGDDQVAIDPFAAVTLDLSGLWVD</sequence>
<reference evidence="2 3" key="1">
    <citation type="submission" date="2017-03" db="EMBL/GenBank/DDBJ databases">
        <title>Draft genime sequence of the acidophilic sulfur-oxidizing bacterium Acidithiobacillus sp. SH, isolated from seawater.</title>
        <authorList>
            <person name="Sharmin S."/>
            <person name="Tokuhisa M."/>
            <person name="Kanao T."/>
            <person name="Kamimura K."/>
        </authorList>
    </citation>
    <scope>NUCLEOTIDE SEQUENCE [LARGE SCALE GENOMIC DNA]</scope>
    <source>
        <strain evidence="2 3">SH</strain>
    </source>
</reference>
<gene>
    <name evidence="2" type="ORF">B1757_10695</name>
</gene>
<dbReference type="Pfam" id="PF05685">
    <property type="entry name" value="Uma2"/>
    <property type="match status" value="1"/>
</dbReference>
<dbReference type="CDD" id="cd06260">
    <property type="entry name" value="DUF820-like"/>
    <property type="match status" value="1"/>
</dbReference>
<dbReference type="InParanoid" id="A0A2I1DJX4"/>
<keyword evidence="3" id="KW-1185">Reference proteome</keyword>
<evidence type="ECO:0000313" key="2">
    <source>
        <dbReference type="EMBL" id="PKY10183.1"/>
    </source>
</evidence>
<dbReference type="Proteomes" id="UP000234329">
    <property type="component" value="Unassembled WGS sequence"/>
</dbReference>
<dbReference type="Gene3D" id="3.90.1570.10">
    <property type="entry name" value="tt1808, chain A"/>
    <property type="match status" value="1"/>
</dbReference>
<name>A0A2I1DJX4_9PROT</name>
<comment type="caution">
    <text evidence="2">The sequence shown here is derived from an EMBL/GenBank/DDBJ whole genome shotgun (WGS) entry which is preliminary data.</text>
</comment>
<accession>A0A2I1DJX4</accession>
<evidence type="ECO:0000259" key="1">
    <source>
        <dbReference type="Pfam" id="PF05685"/>
    </source>
</evidence>
<feature type="domain" description="Putative restriction endonuclease" evidence="1">
    <location>
        <begin position="23"/>
        <end position="181"/>
    </location>
</feature>
<organism evidence="2 3">
    <name type="scientific">Acidithiobacillus marinus</name>
    <dbReference type="NCBI Taxonomy" id="187490"/>
    <lineage>
        <taxon>Bacteria</taxon>
        <taxon>Pseudomonadati</taxon>
        <taxon>Pseudomonadota</taxon>
        <taxon>Acidithiobacillia</taxon>
        <taxon>Acidithiobacillales</taxon>
        <taxon>Acidithiobacillaceae</taxon>
        <taxon>Acidithiobacillus</taxon>
    </lineage>
</organism>